<evidence type="ECO:0000256" key="3">
    <source>
        <dbReference type="ARBA" id="ARBA00022989"/>
    </source>
</evidence>
<dbReference type="Pfam" id="PF00085">
    <property type="entry name" value="Thioredoxin"/>
    <property type="match status" value="1"/>
</dbReference>
<evidence type="ECO:0000256" key="4">
    <source>
        <dbReference type="ARBA" id="ARBA00023136"/>
    </source>
</evidence>
<reference evidence="7" key="1">
    <citation type="submission" date="2016-05" db="EMBL/GenBank/DDBJ databases">
        <authorList>
            <person name="Lavstsen T."/>
            <person name="Jespersen J.S."/>
        </authorList>
    </citation>
    <scope>NUCLEOTIDE SEQUENCE [LARGE SCALE GENOMIC DNA]</scope>
</reference>
<dbReference type="PANTHER" id="PTHR46426:SF1">
    <property type="entry name" value="PROTEIN DISULFIDE-ISOMERASE TMX3"/>
    <property type="match status" value="1"/>
</dbReference>
<keyword evidence="5" id="KW-0732">Signal</keyword>
<evidence type="ECO:0000313" key="9">
    <source>
        <dbReference type="Proteomes" id="UP000182128"/>
    </source>
</evidence>
<dbReference type="Pfam" id="PF13848">
    <property type="entry name" value="Thioredoxin_6"/>
    <property type="match status" value="1"/>
</dbReference>
<dbReference type="Gene3D" id="3.40.30.10">
    <property type="entry name" value="Glutaredoxin"/>
    <property type="match status" value="2"/>
</dbReference>
<keyword evidence="2" id="KW-0812">Transmembrane</keyword>
<dbReference type="Proteomes" id="UP000182128">
    <property type="component" value="Unassembled WGS sequence"/>
</dbReference>
<dbReference type="PROSITE" id="PS51352">
    <property type="entry name" value="THIOREDOXIN_2"/>
    <property type="match status" value="1"/>
</dbReference>
<dbReference type="InterPro" id="IPR013766">
    <property type="entry name" value="Thioredoxin_domain"/>
</dbReference>
<evidence type="ECO:0000313" key="8">
    <source>
        <dbReference type="EMBL" id="SBO20290.1"/>
    </source>
</evidence>
<dbReference type="AlphaFoldDB" id="A0A1A7VE21"/>
<dbReference type="GO" id="GO:0016020">
    <property type="term" value="C:membrane"/>
    <property type="evidence" value="ECO:0007669"/>
    <property type="project" value="UniProtKB-SubCell"/>
</dbReference>
<name>A0A1A7VE21_PLAKH</name>
<feature type="chain" id="PRO_5015053858" description="Thioredoxin domain-containing protein" evidence="5">
    <location>
        <begin position="22"/>
        <end position="463"/>
    </location>
</feature>
<reference evidence="9 10" key="2">
    <citation type="submission" date="2016-05" db="EMBL/GenBank/DDBJ databases">
        <authorList>
            <person name="Sharaf H."/>
        </authorList>
    </citation>
    <scope>NUCLEOTIDE SEQUENCE [LARGE SCALE GENOMIC DNA]</scope>
    <source>
        <strain evidence="9 10">H</strain>
    </source>
</reference>
<evidence type="ECO:0000256" key="1">
    <source>
        <dbReference type="ARBA" id="ARBA00004167"/>
    </source>
</evidence>
<dbReference type="PANTHER" id="PTHR46426">
    <property type="entry name" value="PROTEIN DISULFIDE-ISOMERASE TMX3"/>
    <property type="match status" value="1"/>
</dbReference>
<dbReference type="SUPFAM" id="SSF52833">
    <property type="entry name" value="Thioredoxin-like"/>
    <property type="match status" value="2"/>
</dbReference>
<evidence type="ECO:0000256" key="5">
    <source>
        <dbReference type="SAM" id="SignalP"/>
    </source>
</evidence>
<evidence type="ECO:0000313" key="7">
    <source>
        <dbReference type="EMBL" id="SBO20247.1"/>
    </source>
</evidence>
<accession>A0A1A7VE21</accession>
<keyword evidence="4" id="KW-0472">Membrane</keyword>
<dbReference type="CDD" id="cd02961">
    <property type="entry name" value="PDI_a_family"/>
    <property type="match status" value="1"/>
</dbReference>
<dbReference type="Proteomes" id="UP000182142">
    <property type="component" value="Unassembled WGS sequence"/>
</dbReference>
<feature type="signal peptide" evidence="5">
    <location>
        <begin position="1"/>
        <end position="21"/>
    </location>
</feature>
<dbReference type="EMBL" id="CWHQ02000002">
    <property type="protein sequence ID" value="SBO20247.1"/>
    <property type="molecule type" value="Genomic_DNA"/>
</dbReference>
<proteinExistence type="predicted"/>
<organism evidence="7 9">
    <name type="scientific">Plasmodium knowlesi (strain H)</name>
    <dbReference type="NCBI Taxonomy" id="5851"/>
    <lineage>
        <taxon>Eukaryota</taxon>
        <taxon>Sar</taxon>
        <taxon>Alveolata</taxon>
        <taxon>Apicomplexa</taxon>
        <taxon>Aconoidasida</taxon>
        <taxon>Haemosporida</taxon>
        <taxon>Plasmodiidae</taxon>
        <taxon>Plasmodium</taxon>
        <taxon>Plasmodium (Plasmodium)</taxon>
    </lineage>
</organism>
<evidence type="ECO:0000256" key="2">
    <source>
        <dbReference type="ARBA" id="ARBA00022692"/>
    </source>
</evidence>
<dbReference type="InterPro" id="IPR036249">
    <property type="entry name" value="Thioredoxin-like_sf"/>
</dbReference>
<evidence type="ECO:0000259" key="6">
    <source>
        <dbReference type="PROSITE" id="PS51352"/>
    </source>
</evidence>
<evidence type="ECO:0000313" key="10">
    <source>
        <dbReference type="Proteomes" id="UP000182142"/>
    </source>
</evidence>
<gene>
    <name evidence="7" type="ORF">PKNA1_C2_0925500</name>
    <name evidence="8" type="ORF">PKNA1_H1_0925500</name>
</gene>
<dbReference type="EMBL" id="CWHR02000001">
    <property type="protein sequence ID" value="SBO20290.1"/>
    <property type="molecule type" value="Genomic_DNA"/>
</dbReference>
<comment type="subcellular location">
    <subcellularLocation>
        <location evidence="1">Membrane</location>
        <topology evidence="1">Single-pass membrane protein</topology>
    </subcellularLocation>
</comment>
<keyword evidence="3" id="KW-1133">Transmembrane helix</keyword>
<dbReference type="GO" id="GO:0005783">
    <property type="term" value="C:endoplasmic reticulum"/>
    <property type="evidence" value="ECO:0007669"/>
    <property type="project" value="TreeGrafter"/>
</dbReference>
<dbReference type="InterPro" id="IPR052250">
    <property type="entry name" value="PDI_TMX3"/>
</dbReference>
<feature type="domain" description="Thioredoxin" evidence="6">
    <location>
        <begin position="12"/>
        <end position="140"/>
    </location>
</feature>
<sequence>MMGNLLLWSSFLLFSLACSNSKLPYPQGDLLKIDADNVQTVFDTNEYWLVKFYAPQCVHCKRIWSTIMNVKIDVQSDDKRRVYFGEVNCDDTNGRRICEQYDVLKIPQLKLFKGHELLSTYSYTTNDERSIKKWINYVTTPVFLAVHSEEELNSFQTEDNFFLTCSENLSDDLMKAAKLYSEECYFINIKNRELCDKLIIKENHLHIRGVDDHATYDLNKIDFEELKSFMNKNRFPLVSKVDHHTFFNLRSSGNNMILLLLDLQKGISAHLSQFKHYAKRHKRLGEFIFAYIDGKYYEENLELYGTDARKYPQIIVFSKRPHEYYFEDYFDLDHLDDVIDQIMKGSIKPKTETFTKSTILLTQLKKHINYIIEKAFKTDLTSFIGFICFIIMVRLLCSLCADVRTASPYYGFATPDFSPPLSHDRHTPFSEQIIMTSVLVVHTIYKFINSPETAARAKEKKKN</sequence>
<protein>
    <recommendedName>
        <fullName evidence="6">Thioredoxin domain-containing protein</fullName>
    </recommendedName>
</protein>